<sequence length="514" mass="56497">MPNQPDAMSLDLPPEVLKTYEFLLSNNTPGITFLFSSALSTALQIPAELLALVYVTSIASVFGEFRRFVAIKVFTSDGLGTKIEPTSLMSQLWSASILDTMFYVELQDALELTLHRQPAHETGLFLSTVQDGMHTIEDAGKLAKRKAAMKGIYVAYFSMAPIEHRVLNPRTAPPPLRTDLPPLYTGLTPLRTSRPPLFPTPPSQRLRRPPPPRRISVPDQVTPVVKSIEQFTFIALKVKLPDGKTIEIFTNSDKTVAVLKVAVTAVMGCRPKNIKLVFQDVVLNAGQRVLSSFGISGNDTIHAVRISSYEPTRSMQIFIKSWNGKTLTITTGCASAVKSLKKSIYEKEGIPAEYQLRDWSGIDSLPDRHGLAATLHHRTSGASLDAREAQNRERRLNAMRGIYKAFFSMDPLAPLFKDGLGVSPPASTGTPIHVARGQGIQIFIGSSNTHLTINVYSNSVVDDLKATIHERTGFVPGQMRLIFAGKQLEEGCTLSDYNIRNASTIHIAMKLKGC</sequence>
<dbReference type="InterPro" id="IPR050158">
    <property type="entry name" value="Ubiquitin_ubiquitin-like"/>
</dbReference>
<dbReference type="Proteomes" id="UP000178129">
    <property type="component" value="Unassembled WGS sequence"/>
</dbReference>
<accession>A0A1E1KFS6</accession>
<evidence type="ECO:0000313" key="3">
    <source>
        <dbReference type="EMBL" id="CZS96842.1"/>
    </source>
</evidence>
<feature type="domain" description="Ubiquitin-like" evidence="2">
    <location>
        <begin position="234"/>
        <end position="304"/>
    </location>
</feature>
<feature type="domain" description="Ubiquitin-like" evidence="2">
    <location>
        <begin position="315"/>
        <end position="361"/>
    </location>
</feature>
<dbReference type="Gene3D" id="3.10.20.90">
    <property type="entry name" value="Phosphatidylinositol 3-kinase Catalytic Subunit, Chain A, domain 1"/>
    <property type="match status" value="3"/>
</dbReference>
<dbReference type="PRINTS" id="PR00348">
    <property type="entry name" value="UBIQUITIN"/>
</dbReference>
<proteinExistence type="predicted"/>
<dbReference type="STRING" id="914237.A0A1E1KFS6"/>
<dbReference type="SMART" id="SM00213">
    <property type="entry name" value="UBQ"/>
    <property type="match status" value="3"/>
</dbReference>
<dbReference type="InterPro" id="IPR019956">
    <property type="entry name" value="Ubiquitin_dom"/>
</dbReference>
<dbReference type="Pfam" id="PF00240">
    <property type="entry name" value="ubiquitin"/>
    <property type="match status" value="2"/>
</dbReference>
<dbReference type="PROSITE" id="PS50053">
    <property type="entry name" value="UBIQUITIN_2"/>
    <property type="match status" value="3"/>
</dbReference>
<protein>
    <recommendedName>
        <fullName evidence="2">Ubiquitin-like domain-containing protein</fullName>
    </recommendedName>
</protein>
<feature type="region of interest" description="Disordered" evidence="1">
    <location>
        <begin position="191"/>
        <end position="217"/>
    </location>
</feature>
<evidence type="ECO:0000313" key="4">
    <source>
        <dbReference type="Proteomes" id="UP000178129"/>
    </source>
</evidence>
<gene>
    <name evidence="3" type="ORF">RCO7_02629</name>
</gene>
<dbReference type="SUPFAM" id="SSF54236">
    <property type="entry name" value="Ubiquitin-like"/>
    <property type="match status" value="3"/>
</dbReference>
<dbReference type="InterPro" id="IPR029071">
    <property type="entry name" value="Ubiquitin-like_domsf"/>
</dbReference>
<evidence type="ECO:0000256" key="1">
    <source>
        <dbReference type="SAM" id="MobiDB-lite"/>
    </source>
</evidence>
<evidence type="ECO:0000259" key="2">
    <source>
        <dbReference type="PROSITE" id="PS50053"/>
    </source>
</evidence>
<dbReference type="InParanoid" id="A0A1E1KFS6"/>
<comment type="caution">
    <text evidence="3">The sequence shown here is derived from an EMBL/GenBank/DDBJ whole genome shotgun (WGS) entry which is preliminary data.</text>
</comment>
<organism evidence="3 4">
    <name type="scientific">Rhynchosporium graminicola</name>
    <dbReference type="NCBI Taxonomy" id="2792576"/>
    <lineage>
        <taxon>Eukaryota</taxon>
        <taxon>Fungi</taxon>
        <taxon>Dikarya</taxon>
        <taxon>Ascomycota</taxon>
        <taxon>Pezizomycotina</taxon>
        <taxon>Leotiomycetes</taxon>
        <taxon>Helotiales</taxon>
        <taxon>Ploettnerulaceae</taxon>
        <taxon>Rhynchosporium</taxon>
    </lineage>
</organism>
<dbReference type="PANTHER" id="PTHR10666">
    <property type="entry name" value="UBIQUITIN"/>
    <property type="match status" value="1"/>
</dbReference>
<dbReference type="EMBL" id="FJUW01000012">
    <property type="protein sequence ID" value="CZS96842.1"/>
    <property type="molecule type" value="Genomic_DNA"/>
</dbReference>
<reference evidence="4" key="1">
    <citation type="submission" date="2016-03" db="EMBL/GenBank/DDBJ databases">
        <authorList>
            <person name="Ploux O."/>
        </authorList>
    </citation>
    <scope>NUCLEOTIDE SEQUENCE [LARGE SCALE GENOMIC DNA]</scope>
    <source>
        <strain evidence="4">UK7</strain>
    </source>
</reference>
<feature type="domain" description="Ubiquitin-like" evidence="2">
    <location>
        <begin position="440"/>
        <end position="514"/>
    </location>
</feature>
<name>A0A1E1KFS6_9HELO</name>
<dbReference type="InterPro" id="IPR000626">
    <property type="entry name" value="Ubiquitin-like_dom"/>
</dbReference>
<dbReference type="CDD" id="cd17039">
    <property type="entry name" value="Ubl_ubiquitin_like"/>
    <property type="match status" value="2"/>
</dbReference>
<keyword evidence="4" id="KW-1185">Reference proteome</keyword>
<dbReference type="AlphaFoldDB" id="A0A1E1KFS6"/>